<dbReference type="Pfam" id="PF14291">
    <property type="entry name" value="DUF4371"/>
    <property type="match status" value="1"/>
</dbReference>
<dbReference type="EMBL" id="CAMGYJ010000007">
    <property type="protein sequence ID" value="CAI0448419.1"/>
    <property type="molecule type" value="Genomic_DNA"/>
</dbReference>
<accession>A0AAV0MNQ7</accession>
<feature type="domain" description="DUF4371" evidence="1">
    <location>
        <begin position="2"/>
        <end position="118"/>
    </location>
</feature>
<sequence>MENAPKNHQLTSLDIQKDIVHALALETTKLITMDIADDFFAILAYESRDVSVKEQMGVVLRYVNEKGCVIERFFGVSHVSDTKAVSLKKVIESMLTKHGVSISRVRGQGYDGASNMKGPDSITTVLVLLV</sequence>
<keyword evidence="3" id="KW-1185">Reference proteome</keyword>
<gene>
    <name evidence="2" type="ORF">LITE_LOCUS29782</name>
</gene>
<dbReference type="AlphaFoldDB" id="A0AAV0MNQ7"/>
<dbReference type="PANTHER" id="PTHR45749">
    <property type="match status" value="1"/>
</dbReference>
<name>A0AAV0MNQ7_9ROSI</name>
<dbReference type="Proteomes" id="UP001154282">
    <property type="component" value="Unassembled WGS sequence"/>
</dbReference>
<proteinExistence type="predicted"/>
<organism evidence="2 3">
    <name type="scientific">Linum tenue</name>
    <dbReference type="NCBI Taxonomy" id="586396"/>
    <lineage>
        <taxon>Eukaryota</taxon>
        <taxon>Viridiplantae</taxon>
        <taxon>Streptophyta</taxon>
        <taxon>Embryophyta</taxon>
        <taxon>Tracheophyta</taxon>
        <taxon>Spermatophyta</taxon>
        <taxon>Magnoliopsida</taxon>
        <taxon>eudicotyledons</taxon>
        <taxon>Gunneridae</taxon>
        <taxon>Pentapetalae</taxon>
        <taxon>rosids</taxon>
        <taxon>fabids</taxon>
        <taxon>Malpighiales</taxon>
        <taxon>Linaceae</taxon>
        <taxon>Linum</taxon>
    </lineage>
</organism>
<reference evidence="2" key="1">
    <citation type="submission" date="2022-08" db="EMBL/GenBank/DDBJ databases">
        <authorList>
            <person name="Gutierrez-Valencia J."/>
        </authorList>
    </citation>
    <scope>NUCLEOTIDE SEQUENCE</scope>
</reference>
<dbReference type="InterPro" id="IPR025398">
    <property type="entry name" value="DUF4371"/>
</dbReference>
<comment type="caution">
    <text evidence="2">The sequence shown here is derived from an EMBL/GenBank/DDBJ whole genome shotgun (WGS) entry which is preliminary data.</text>
</comment>
<protein>
    <recommendedName>
        <fullName evidence="1">DUF4371 domain-containing protein</fullName>
    </recommendedName>
</protein>
<dbReference type="PANTHER" id="PTHR45749:SF36">
    <property type="entry name" value="ZINC FINGER MYM-TYPE PROTEIN 1-LIKE"/>
    <property type="match status" value="1"/>
</dbReference>
<evidence type="ECO:0000313" key="2">
    <source>
        <dbReference type="EMBL" id="CAI0448419.1"/>
    </source>
</evidence>
<evidence type="ECO:0000259" key="1">
    <source>
        <dbReference type="Pfam" id="PF14291"/>
    </source>
</evidence>
<evidence type="ECO:0000313" key="3">
    <source>
        <dbReference type="Proteomes" id="UP001154282"/>
    </source>
</evidence>